<feature type="chain" id="PRO_5039236596" description="Lipoprotein" evidence="2">
    <location>
        <begin position="20"/>
        <end position="179"/>
    </location>
</feature>
<dbReference type="Proteomes" id="UP000823882">
    <property type="component" value="Unassembled WGS sequence"/>
</dbReference>
<evidence type="ECO:0008006" key="5">
    <source>
        <dbReference type="Google" id="ProtNLM"/>
    </source>
</evidence>
<dbReference type="EMBL" id="DWWJ01000105">
    <property type="protein sequence ID" value="HJC41096.1"/>
    <property type="molecule type" value="Genomic_DNA"/>
</dbReference>
<accession>A0A9D2P0M3</accession>
<dbReference type="AlphaFoldDB" id="A0A9D2P0M3"/>
<feature type="signal peptide" evidence="2">
    <location>
        <begin position="1"/>
        <end position="19"/>
    </location>
</feature>
<evidence type="ECO:0000256" key="2">
    <source>
        <dbReference type="SAM" id="SignalP"/>
    </source>
</evidence>
<sequence length="179" mass="18512">MKKKLLTLFLALGLTASLAACSGGEGGTAQTPAPEGTQPVETSAAPENDTYVFQAGGADIAINDNMADVLAALGEAQSYFEAASCAFNGLDKTYTYSGFVITTRPEGEEDFVNSILLTDDSVTTPEGAYIGCTLDEVTAAYGEAEPSESGVLAYTKGDTTLNIILKDDVVASIEYLPAA</sequence>
<feature type="region of interest" description="Disordered" evidence="1">
    <location>
        <begin position="24"/>
        <end position="44"/>
    </location>
</feature>
<evidence type="ECO:0000313" key="3">
    <source>
        <dbReference type="EMBL" id="HJC41096.1"/>
    </source>
</evidence>
<evidence type="ECO:0000256" key="1">
    <source>
        <dbReference type="SAM" id="MobiDB-lite"/>
    </source>
</evidence>
<comment type="caution">
    <text evidence="3">The sequence shown here is derived from an EMBL/GenBank/DDBJ whole genome shotgun (WGS) entry which is preliminary data.</text>
</comment>
<name>A0A9D2P0M3_9FIRM</name>
<reference evidence="3" key="2">
    <citation type="submission" date="2021-04" db="EMBL/GenBank/DDBJ databases">
        <authorList>
            <person name="Gilroy R."/>
        </authorList>
    </citation>
    <scope>NUCLEOTIDE SEQUENCE</scope>
    <source>
        <strain evidence="3">CHK186-1790</strain>
    </source>
</reference>
<keyword evidence="2" id="KW-0732">Signal</keyword>
<organism evidence="3 4">
    <name type="scientific">Candidatus Intestinimonas pullistercoris</name>
    <dbReference type="NCBI Taxonomy" id="2838623"/>
    <lineage>
        <taxon>Bacteria</taxon>
        <taxon>Bacillati</taxon>
        <taxon>Bacillota</taxon>
        <taxon>Clostridia</taxon>
        <taxon>Eubacteriales</taxon>
        <taxon>Intestinimonas</taxon>
    </lineage>
</organism>
<gene>
    <name evidence="3" type="ORF">H9701_06040</name>
</gene>
<reference evidence="3" key="1">
    <citation type="journal article" date="2021" name="PeerJ">
        <title>Extensive microbial diversity within the chicken gut microbiome revealed by metagenomics and culture.</title>
        <authorList>
            <person name="Gilroy R."/>
            <person name="Ravi A."/>
            <person name="Getino M."/>
            <person name="Pursley I."/>
            <person name="Horton D.L."/>
            <person name="Alikhan N.F."/>
            <person name="Baker D."/>
            <person name="Gharbi K."/>
            <person name="Hall N."/>
            <person name="Watson M."/>
            <person name="Adriaenssens E.M."/>
            <person name="Foster-Nyarko E."/>
            <person name="Jarju S."/>
            <person name="Secka A."/>
            <person name="Antonio M."/>
            <person name="Oren A."/>
            <person name="Chaudhuri R.R."/>
            <person name="La Ragione R."/>
            <person name="Hildebrand F."/>
            <person name="Pallen M.J."/>
        </authorList>
    </citation>
    <scope>NUCLEOTIDE SEQUENCE</scope>
    <source>
        <strain evidence="3">CHK186-1790</strain>
    </source>
</reference>
<evidence type="ECO:0000313" key="4">
    <source>
        <dbReference type="Proteomes" id="UP000823882"/>
    </source>
</evidence>
<dbReference type="PROSITE" id="PS51257">
    <property type="entry name" value="PROKAR_LIPOPROTEIN"/>
    <property type="match status" value="1"/>
</dbReference>
<protein>
    <recommendedName>
        <fullName evidence="5">Lipoprotein</fullName>
    </recommendedName>
</protein>
<proteinExistence type="predicted"/>